<dbReference type="RefSeq" id="WP_321565416.1">
    <property type="nucleotide sequence ID" value="NZ_CP139558.1"/>
</dbReference>
<dbReference type="EMBL" id="CP139558">
    <property type="protein sequence ID" value="WPU96317.1"/>
    <property type="molecule type" value="Genomic_DNA"/>
</dbReference>
<dbReference type="InterPro" id="IPR011330">
    <property type="entry name" value="Glyco_hydro/deAcase_b/a-brl"/>
</dbReference>
<evidence type="ECO:0000313" key="4">
    <source>
        <dbReference type="Proteomes" id="UP001324380"/>
    </source>
</evidence>
<dbReference type="PANTHER" id="PTHR34216">
    <property type="match status" value="1"/>
</dbReference>
<dbReference type="PANTHER" id="PTHR34216:SF11">
    <property type="entry name" value="CHITOOLIGOSACCHARIDE DEACETYLASE"/>
    <property type="match status" value="1"/>
</dbReference>
<reference evidence="3 4" key="1">
    <citation type="submission" date="2023-11" db="EMBL/GenBank/DDBJ databases">
        <title>Analysis of the Genomes of Mucilaginibacter gossypii cycad 4 and M. sabulilitoris SNA2: microbes with the potential for plant growth promotion.</title>
        <authorList>
            <person name="Hirsch A.M."/>
            <person name="Humm E."/>
            <person name="Rubbi M."/>
            <person name="Del Vecchio G."/>
            <person name="Ha S.M."/>
            <person name="Pellegrini M."/>
            <person name="Gunsalus R.P."/>
        </authorList>
    </citation>
    <scope>NUCLEOTIDE SEQUENCE [LARGE SCALE GENOMIC DNA]</scope>
    <source>
        <strain evidence="3 4">SNA2</strain>
    </source>
</reference>
<organism evidence="3 4">
    <name type="scientific">Mucilaginibacter sabulilitoris</name>
    <dbReference type="NCBI Taxonomy" id="1173583"/>
    <lineage>
        <taxon>Bacteria</taxon>
        <taxon>Pseudomonadati</taxon>
        <taxon>Bacteroidota</taxon>
        <taxon>Sphingobacteriia</taxon>
        <taxon>Sphingobacteriales</taxon>
        <taxon>Sphingobacteriaceae</taxon>
        <taxon>Mucilaginibacter</taxon>
    </lineage>
</organism>
<feature type="domain" description="NodB homology" evidence="2">
    <location>
        <begin position="29"/>
        <end position="258"/>
    </location>
</feature>
<keyword evidence="4" id="KW-1185">Reference proteome</keyword>
<name>A0ABZ0TTC0_9SPHI</name>
<dbReference type="InterPro" id="IPR002509">
    <property type="entry name" value="NODB_dom"/>
</dbReference>
<dbReference type="PROSITE" id="PS51677">
    <property type="entry name" value="NODB"/>
    <property type="match status" value="1"/>
</dbReference>
<evidence type="ECO:0000313" key="3">
    <source>
        <dbReference type="EMBL" id="WPU96317.1"/>
    </source>
</evidence>
<dbReference type="Proteomes" id="UP001324380">
    <property type="component" value="Chromosome"/>
</dbReference>
<proteinExistence type="predicted"/>
<gene>
    <name evidence="3" type="ORF">SNE25_12390</name>
</gene>
<dbReference type="Pfam" id="PF01522">
    <property type="entry name" value="Polysacc_deac_1"/>
    <property type="match status" value="1"/>
</dbReference>
<keyword evidence="1" id="KW-0732">Signal</keyword>
<sequence length="258" mass="28929">MKKLIFSLLIINLAAQAQEKVQWPGHKKAVIVLTYDDALKSQLNIAVPQLKAAHLTATFFLTGDIDSQTISEWRKLSKKGFELANHTIFHPCLSTDDNPVVSDKYTPYSIIREIEVMNHFLYAVDGKNSRTYAYPCAETTVGTKDYVDTLRKYDLVKYARVGGDINSVITDFKHLDPLQVPSFGLEDNTPATQLIAFVKSVQQSGGMGVIMFHGVGGDYITTSSAAHQELLNYLKENKKTLWITTFQKAMDYAMKPNK</sequence>
<protein>
    <submittedName>
        <fullName evidence="3">Polysaccharide deacetylase family protein</fullName>
    </submittedName>
</protein>
<accession>A0ABZ0TTC0</accession>
<dbReference type="SUPFAM" id="SSF88713">
    <property type="entry name" value="Glycoside hydrolase/deacetylase"/>
    <property type="match status" value="1"/>
</dbReference>
<dbReference type="InterPro" id="IPR051398">
    <property type="entry name" value="Polysacch_Deacetylase"/>
</dbReference>
<evidence type="ECO:0000259" key="2">
    <source>
        <dbReference type="PROSITE" id="PS51677"/>
    </source>
</evidence>
<dbReference type="Gene3D" id="3.20.20.370">
    <property type="entry name" value="Glycoside hydrolase/deacetylase"/>
    <property type="match status" value="1"/>
</dbReference>
<evidence type="ECO:0000256" key="1">
    <source>
        <dbReference type="ARBA" id="ARBA00022729"/>
    </source>
</evidence>